<keyword evidence="4 6" id="KW-1133">Transmembrane helix</keyword>
<keyword evidence="3 6" id="KW-0812">Transmembrane</keyword>
<dbReference type="Gene3D" id="1.20.1250.20">
    <property type="entry name" value="MFS general substrate transporter like domains"/>
    <property type="match status" value="1"/>
</dbReference>
<keyword evidence="2" id="KW-0813">Transport</keyword>
<dbReference type="GO" id="GO:0043195">
    <property type="term" value="C:terminal bouton"/>
    <property type="evidence" value="ECO:0007669"/>
    <property type="project" value="TreeGrafter"/>
</dbReference>
<evidence type="ECO:0000256" key="3">
    <source>
        <dbReference type="ARBA" id="ARBA00022692"/>
    </source>
</evidence>
<dbReference type="InterPro" id="IPR050930">
    <property type="entry name" value="MFS_Vesicular_Transporter"/>
</dbReference>
<feature type="transmembrane region" description="Helical" evidence="6">
    <location>
        <begin position="186"/>
        <end position="205"/>
    </location>
</feature>
<proteinExistence type="predicted"/>
<dbReference type="GO" id="GO:0015842">
    <property type="term" value="P:aminergic neurotransmitter loading into synaptic vesicle"/>
    <property type="evidence" value="ECO:0007669"/>
    <property type="project" value="TreeGrafter"/>
</dbReference>
<feature type="transmembrane region" description="Helical" evidence="6">
    <location>
        <begin position="237"/>
        <end position="258"/>
    </location>
</feature>
<evidence type="ECO:0008006" key="9">
    <source>
        <dbReference type="Google" id="ProtNLM"/>
    </source>
</evidence>
<sequence length="290" mass="32100">MGGCSSCQCLKEKSNSRWLILFVITVALVVDCILFTVVAPIAPAILYDIEYRKGNTTFQNSSGSYHVASYALLPDLSLFENSSKELYHDQIINSTESPTVKRHCYKGKEYLNNQNLRVGFLLSIKAIMQLLTNPIVVKLINRAGYDAPLFCGFIIVFFSCLRLSFIPSVVVYIICLNAFAGLAQKIGRWLCIMLGMIMQGISVMCMPLANDIFGLIGPDAFLGGPLSGGAIANTLGFNWLMIILGIINIAYAPLIFLLQNPPGKEETKMKQLGFFITVLSQEEKREQEDS</sequence>
<gene>
    <name evidence="7" type="ORF">XELAEV_18020206mg</name>
</gene>
<dbReference type="GO" id="GO:0030672">
    <property type="term" value="C:synaptic vesicle membrane"/>
    <property type="evidence" value="ECO:0007669"/>
    <property type="project" value="TreeGrafter"/>
</dbReference>
<feature type="transmembrane region" description="Helical" evidence="6">
    <location>
        <begin position="18"/>
        <end position="42"/>
    </location>
</feature>
<organism evidence="7 8">
    <name type="scientific">Xenopus laevis</name>
    <name type="common">African clawed frog</name>
    <dbReference type="NCBI Taxonomy" id="8355"/>
    <lineage>
        <taxon>Eukaryota</taxon>
        <taxon>Metazoa</taxon>
        <taxon>Chordata</taxon>
        <taxon>Craniata</taxon>
        <taxon>Vertebrata</taxon>
        <taxon>Euteleostomi</taxon>
        <taxon>Amphibia</taxon>
        <taxon>Batrachia</taxon>
        <taxon>Anura</taxon>
        <taxon>Pipoidea</taxon>
        <taxon>Pipidae</taxon>
        <taxon>Xenopodinae</taxon>
        <taxon>Xenopus</taxon>
        <taxon>Xenopus</taxon>
    </lineage>
</organism>
<dbReference type="SUPFAM" id="SSF103473">
    <property type="entry name" value="MFS general substrate transporter"/>
    <property type="match status" value="1"/>
</dbReference>
<evidence type="ECO:0000313" key="7">
    <source>
        <dbReference type="EMBL" id="OCT86521.1"/>
    </source>
</evidence>
<dbReference type="GO" id="GO:0005335">
    <property type="term" value="F:serotonin:sodium:chloride symporter activity"/>
    <property type="evidence" value="ECO:0007669"/>
    <property type="project" value="TreeGrafter"/>
</dbReference>
<name>A0A974HQU0_XENLA</name>
<feature type="transmembrane region" description="Helical" evidence="6">
    <location>
        <begin position="149"/>
        <end position="174"/>
    </location>
</feature>
<keyword evidence="5 6" id="KW-0472">Membrane</keyword>
<comment type="subcellular location">
    <subcellularLocation>
        <location evidence="1">Membrane</location>
        <topology evidence="1">Multi-pass membrane protein</topology>
    </subcellularLocation>
</comment>
<evidence type="ECO:0000256" key="5">
    <source>
        <dbReference type="ARBA" id="ARBA00023136"/>
    </source>
</evidence>
<reference evidence="8" key="1">
    <citation type="journal article" date="2016" name="Nature">
        <title>Genome evolution in the allotetraploid frog Xenopus laevis.</title>
        <authorList>
            <person name="Session A.M."/>
            <person name="Uno Y."/>
            <person name="Kwon T."/>
            <person name="Chapman J.A."/>
            <person name="Toyoda A."/>
            <person name="Takahashi S."/>
            <person name="Fukui A."/>
            <person name="Hikosaka A."/>
            <person name="Suzuki A."/>
            <person name="Kondo M."/>
            <person name="van Heeringen S.J."/>
            <person name="Quigley I."/>
            <person name="Heinz S."/>
            <person name="Ogino H."/>
            <person name="Ochi H."/>
            <person name="Hellsten U."/>
            <person name="Lyons J.B."/>
            <person name="Simakov O."/>
            <person name="Putnam N."/>
            <person name="Stites J."/>
            <person name="Kuroki Y."/>
            <person name="Tanaka T."/>
            <person name="Michiue T."/>
            <person name="Watanabe M."/>
            <person name="Bogdanovic O."/>
            <person name="Lister R."/>
            <person name="Georgiou G."/>
            <person name="Paranjpe S.S."/>
            <person name="van Kruijsbergen I."/>
            <person name="Shu S."/>
            <person name="Carlson J."/>
            <person name="Kinoshita T."/>
            <person name="Ohta Y."/>
            <person name="Mawaribuchi S."/>
            <person name="Jenkins J."/>
            <person name="Grimwood J."/>
            <person name="Schmutz J."/>
            <person name="Mitros T."/>
            <person name="Mozaffari S.V."/>
            <person name="Suzuki Y."/>
            <person name="Haramoto Y."/>
            <person name="Yamamoto T.S."/>
            <person name="Takagi C."/>
            <person name="Heald R."/>
            <person name="Miller K."/>
            <person name="Haudenschild C."/>
            <person name="Kitzman J."/>
            <person name="Nakayama T."/>
            <person name="Izutsu Y."/>
            <person name="Robert J."/>
            <person name="Fortriede J."/>
            <person name="Burns K."/>
            <person name="Lotay V."/>
            <person name="Karimi K."/>
            <person name="Yasuoka Y."/>
            <person name="Dichmann D.S."/>
            <person name="Flajnik M.F."/>
            <person name="Houston D.W."/>
            <person name="Shendure J."/>
            <person name="DuPasquier L."/>
            <person name="Vize P.D."/>
            <person name="Zorn A.M."/>
            <person name="Ito M."/>
            <person name="Marcotte E.M."/>
            <person name="Wallingford J.B."/>
            <person name="Ito Y."/>
            <person name="Asashima M."/>
            <person name="Ueno N."/>
            <person name="Matsuda Y."/>
            <person name="Veenstra G.J."/>
            <person name="Fujiyama A."/>
            <person name="Harland R.M."/>
            <person name="Taira M."/>
            <person name="Rokhsar D.S."/>
        </authorList>
    </citation>
    <scope>NUCLEOTIDE SEQUENCE [LARGE SCALE GENOMIC DNA]</scope>
    <source>
        <strain evidence="8">J</strain>
    </source>
</reference>
<accession>A0A974HQU0</accession>
<dbReference type="PANTHER" id="PTHR23506:SF39">
    <property type="entry name" value="SOLUTE CARRIER FAMILY 18 (VESICULAR MONOAMINE), MEMBER 2"/>
    <property type="match status" value="1"/>
</dbReference>
<dbReference type="EMBL" id="CM004471">
    <property type="protein sequence ID" value="OCT86521.1"/>
    <property type="molecule type" value="Genomic_DNA"/>
</dbReference>
<evidence type="ECO:0000256" key="1">
    <source>
        <dbReference type="ARBA" id="ARBA00004141"/>
    </source>
</evidence>
<dbReference type="PANTHER" id="PTHR23506">
    <property type="entry name" value="GH10249P"/>
    <property type="match status" value="1"/>
</dbReference>
<dbReference type="InterPro" id="IPR036259">
    <property type="entry name" value="MFS_trans_sf"/>
</dbReference>
<protein>
    <recommendedName>
        <fullName evidence="9">Major facilitator superfamily (MFS) profile domain-containing protein</fullName>
    </recommendedName>
</protein>
<dbReference type="Proteomes" id="UP000694892">
    <property type="component" value="Chromosome 3S"/>
</dbReference>
<evidence type="ECO:0000256" key="6">
    <source>
        <dbReference type="SAM" id="Phobius"/>
    </source>
</evidence>
<dbReference type="AlphaFoldDB" id="A0A974HQU0"/>
<evidence type="ECO:0000256" key="2">
    <source>
        <dbReference type="ARBA" id="ARBA00022448"/>
    </source>
</evidence>
<feature type="transmembrane region" description="Helical" evidence="6">
    <location>
        <begin position="118"/>
        <end position="137"/>
    </location>
</feature>
<evidence type="ECO:0000313" key="8">
    <source>
        <dbReference type="Proteomes" id="UP000694892"/>
    </source>
</evidence>
<evidence type="ECO:0000256" key="4">
    <source>
        <dbReference type="ARBA" id="ARBA00022989"/>
    </source>
</evidence>